<feature type="domain" description="START" evidence="1">
    <location>
        <begin position="37"/>
        <end position="122"/>
    </location>
</feature>
<gene>
    <name evidence="2" type="ORF">RJ640_009232</name>
</gene>
<dbReference type="InterPro" id="IPR051213">
    <property type="entry name" value="START_lipid_transfer"/>
</dbReference>
<protein>
    <recommendedName>
        <fullName evidence="1">START domain-containing protein</fullName>
    </recommendedName>
</protein>
<sequence length="122" mass="14523">MEEALIFFPTMHSAANRRLLLLPSLQGSPLKYLSVTVFEDCSAEALRDFYMDNDNRKQWDKTLFEYQQLQMDEDNGTEIGRIIKKKSRFKFPFLTPREYILAWILWEGKNETYYCFSKATTK</sequence>
<dbReference type="Gene3D" id="3.30.530.20">
    <property type="match status" value="1"/>
</dbReference>
<keyword evidence="3" id="KW-1185">Reference proteome</keyword>
<evidence type="ECO:0000313" key="2">
    <source>
        <dbReference type="EMBL" id="KAK2976405.1"/>
    </source>
</evidence>
<dbReference type="GO" id="GO:0005737">
    <property type="term" value="C:cytoplasm"/>
    <property type="evidence" value="ECO:0007669"/>
    <property type="project" value="UniProtKB-ARBA"/>
</dbReference>
<evidence type="ECO:0000313" key="3">
    <source>
        <dbReference type="Proteomes" id="UP001187471"/>
    </source>
</evidence>
<accession>A0AA88RLS8</accession>
<proteinExistence type="predicted"/>
<evidence type="ECO:0000259" key="1">
    <source>
        <dbReference type="PROSITE" id="PS50848"/>
    </source>
</evidence>
<dbReference type="PANTHER" id="PTHR19308:SF13">
    <property type="entry name" value="OS02G0468400 PROTEIN"/>
    <property type="match status" value="1"/>
</dbReference>
<dbReference type="InterPro" id="IPR002913">
    <property type="entry name" value="START_lipid-bd_dom"/>
</dbReference>
<reference evidence="2" key="1">
    <citation type="submission" date="2022-12" db="EMBL/GenBank/DDBJ databases">
        <title>Draft genome assemblies for two species of Escallonia (Escalloniales).</title>
        <authorList>
            <person name="Chanderbali A."/>
            <person name="Dervinis C."/>
            <person name="Anghel I."/>
            <person name="Soltis D."/>
            <person name="Soltis P."/>
            <person name="Zapata F."/>
        </authorList>
    </citation>
    <scope>NUCLEOTIDE SEQUENCE</scope>
    <source>
        <strain evidence="2">UCBG92.1500</strain>
        <tissue evidence="2">Leaf</tissue>
    </source>
</reference>
<name>A0AA88RLS8_9ASTE</name>
<dbReference type="Proteomes" id="UP001187471">
    <property type="component" value="Unassembled WGS sequence"/>
</dbReference>
<dbReference type="InterPro" id="IPR023393">
    <property type="entry name" value="START-like_dom_sf"/>
</dbReference>
<dbReference type="PROSITE" id="PS50848">
    <property type="entry name" value="START"/>
    <property type="match status" value="1"/>
</dbReference>
<dbReference type="GO" id="GO:0008289">
    <property type="term" value="F:lipid binding"/>
    <property type="evidence" value="ECO:0007669"/>
    <property type="project" value="InterPro"/>
</dbReference>
<dbReference type="EMBL" id="JAVXUO010002082">
    <property type="protein sequence ID" value="KAK2976405.1"/>
    <property type="molecule type" value="Genomic_DNA"/>
</dbReference>
<dbReference type="AlphaFoldDB" id="A0AA88RLS8"/>
<organism evidence="2 3">
    <name type="scientific">Escallonia rubra</name>
    <dbReference type="NCBI Taxonomy" id="112253"/>
    <lineage>
        <taxon>Eukaryota</taxon>
        <taxon>Viridiplantae</taxon>
        <taxon>Streptophyta</taxon>
        <taxon>Embryophyta</taxon>
        <taxon>Tracheophyta</taxon>
        <taxon>Spermatophyta</taxon>
        <taxon>Magnoliopsida</taxon>
        <taxon>eudicotyledons</taxon>
        <taxon>Gunneridae</taxon>
        <taxon>Pentapetalae</taxon>
        <taxon>asterids</taxon>
        <taxon>campanulids</taxon>
        <taxon>Escalloniales</taxon>
        <taxon>Escalloniaceae</taxon>
        <taxon>Escallonia</taxon>
    </lineage>
</organism>
<dbReference type="PANTHER" id="PTHR19308">
    <property type="entry name" value="PHOSPHATIDYLCHOLINE TRANSFER PROTEIN"/>
    <property type="match status" value="1"/>
</dbReference>
<comment type="caution">
    <text evidence="2">The sequence shown here is derived from an EMBL/GenBank/DDBJ whole genome shotgun (WGS) entry which is preliminary data.</text>
</comment>
<dbReference type="SUPFAM" id="SSF55961">
    <property type="entry name" value="Bet v1-like"/>
    <property type="match status" value="1"/>
</dbReference>